<comment type="caution">
    <text evidence="8">The sequence shown here is derived from an EMBL/GenBank/DDBJ whole genome shotgun (WGS) entry which is preliminary data.</text>
</comment>
<sequence>MDFMDTLSRKMIPEGESGISRLTLGEIGNRVSAITIDTKKGGAVKREILQPINTVFSGKSRVPNAFSTVLSQLESKNDHIPTAPDLPSTSSVEQDLAPVKVEWMPDHNLLPQAERELGFFCAMAPQAPPMDISDDGDAFSKIMLCEEVEDVDAEDADNPQLVSLYVNSIYAYMKHLEKKFSIRPNYLQGTGLTGKMRSILIDWLCQVHGRFHLLQETLHLTIAIIDRYLQVKPCTKNRLQLVGVTAMLVASKYEEMYAPEVADFVYITDNAYTKKDVRDMEQDLLRTLDFSFGRPLCLHFLRRYSKAGRVDAIKHTLAKYLMELTIIEMDMVHIRPSHIAASALYLSMLVLDGSQWQSKVLVFVMVIVPFQTKTQILMPLLRLNQQETLDAHISDEHA</sequence>
<evidence type="ECO:0000256" key="3">
    <source>
        <dbReference type="ARBA" id="ARBA00023127"/>
    </source>
</evidence>
<dbReference type="InterPro" id="IPR048258">
    <property type="entry name" value="Cyclins_cyclin-box"/>
</dbReference>
<keyword evidence="4" id="KW-0131">Cell cycle</keyword>
<dbReference type="InterPro" id="IPR036915">
    <property type="entry name" value="Cyclin-like_sf"/>
</dbReference>
<protein>
    <submittedName>
        <fullName evidence="8">G2/mitotic-specific cyclin-b2</fullName>
    </submittedName>
</protein>
<dbReference type="Pfam" id="PF02984">
    <property type="entry name" value="Cyclin_C"/>
    <property type="match status" value="1"/>
</dbReference>
<dbReference type="SUPFAM" id="SSF47954">
    <property type="entry name" value="Cyclin-like"/>
    <property type="match status" value="2"/>
</dbReference>
<dbReference type="GO" id="GO:0016538">
    <property type="term" value="F:cyclin-dependent protein serine/threonine kinase regulator activity"/>
    <property type="evidence" value="ECO:0007669"/>
    <property type="project" value="InterPro"/>
</dbReference>
<evidence type="ECO:0000256" key="5">
    <source>
        <dbReference type="RuleBase" id="RU000383"/>
    </source>
</evidence>
<keyword evidence="9" id="KW-1185">Reference proteome</keyword>
<dbReference type="PIRSF" id="PIRSF001771">
    <property type="entry name" value="Cyclin_A_B_D_E"/>
    <property type="match status" value="1"/>
</dbReference>
<dbReference type="CDD" id="cd20507">
    <property type="entry name" value="CYCLIN_CCNB1-like_rpt1"/>
    <property type="match status" value="1"/>
</dbReference>
<evidence type="ECO:0000313" key="8">
    <source>
        <dbReference type="EMBL" id="GFO24938.1"/>
    </source>
</evidence>
<evidence type="ECO:0000259" key="6">
    <source>
        <dbReference type="SMART" id="SM00385"/>
    </source>
</evidence>
<comment type="similarity">
    <text evidence="5">Belongs to the cyclin family.</text>
</comment>
<dbReference type="PANTHER" id="PTHR10177">
    <property type="entry name" value="CYCLINS"/>
    <property type="match status" value="1"/>
</dbReference>
<gene>
    <name evidence="8" type="ORF">PoB_005144300</name>
</gene>
<feature type="domain" description="Cyclin-like" evidence="6">
    <location>
        <begin position="299"/>
        <end position="382"/>
    </location>
</feature>
<dbReference type="InterPro" id="IPR006671">
    <property type="entry name" value="Cyclin_N"/>
</dbReference>
<evidence type="ECO:0000256" key="1">
    <source>
        <dbReference type="ARBA" id="ARBA00022618"/>
    </source>
</evidence>
<dbReference type="AlphaFoldDB" id="A0AAV4BZ76"/>
<dbReference type="Pfam" id="PF00134">
    <property type="entry name" value="Cyclin_N"/>
    <property type="match status" value="1"/>
</dbReference>
<feature type="domain" description="Cyclin-like" evidence="6">
    <location>
        <begin position="202"/>
        <end position="286"/>
    </location>
</feature>
<evidence type="ECO:0000259" key="7">
    <source>
        <dbReference type="SMART" id="SM01332"/>
    </source>
</evidence>
<dbReference type="PROSITE" id="PS00292">
    <property type="entry name" value="CYCLINS"/>
    <property type="match status" value="1"/>
</dbReference>
<evidence type="ECO:0000313" key="9">
    <source>
        <dbReference type="Proteomes" id="UP000735302"/>
    </source>
</evidence>
<dbReference type="InterPro" id="IPR013763">
    <property type="entry name" value="Cyclin-like_dom"/>
</dbReference>
<proteinExistence type="inferred from homology"/>
<name>A0AAV4BZ76_9GAST</name>
<dbReference type="Gene3D" id="1.10.472.10">
    <property type="entry name" value="Cyclin-like"/>
    <property type="match status" value="2"/>
</dbReference>
<keyword evidence="3 5" id="KW-0195">Cyclin</keyword>
<dbReference type="EMBL" id="BLXT01005681">
    <property type="protein sequence ID" value="GFO24938.1"/>
    <property type="molecule type" value="Genomic_DNA"/>
</dbReference>
<dbReference type="GO" id="GO:0044772">
    <property type="term" value="P:mitotic cell cycle phase transition"/>
    <property type="evidence" value="ECO:0007669"/>
    <property type="project" value="InterPro"/>
</dbReference>
<dbReference type="InterPro" id="IPR046965">
    <property type="entry name" value="Cyclin_A/B-like"/>
</dbReference>
<accession>A0AAV4BZ76</accession>
<dbReference type="GO" id="GO:0051301">
    <property type="term" value="P:cell division"/>
    <property type="evidence" value="ECO:0007669"/>
    <property type="project" value="UniProtKB-KW"/>
</dbReference>
<evidence type="ECO:0000256" key="2">
    <source>
        <dbReference type="ARBA" id="ARBA00022776"/>
    </source>
</evidence>
<dbReference type="InterPro" id="IPR039361">
    <property type="entry name" value="Cyclin"/>
</dbReference>
<dbReference type="SMART" id="SM00385">
    <property type="entry name" value="CYCLIN"/>
    <property type="match status" value="2"/>
</dbReference>
<dbReference type="InterPro" id="IPR004367">
    <property type="entry name" value="Cyclin_C-dom"/>
</dbReference>
<keyword evidence="2" id="KW-0498">Mitosis</keyword>
<feature type="domain" description="Cyclin C-terminal" evidence="7">
    <location>
        <begin position="295"/>
        <end position="396"/>
    </location>
</feature>
<dbReference type="Proteomes" id="UP000735302">
    <property type="component" value="Unassembled WGS sequence"/>
</dbReference>
<keyword evidence="1" id="KW-0132">Cell division</keyword>
<dbReference type="SMART" id="SM01332">
    <property type="entry name" value="Cyclin_C"/>
    <property type="match status" value="1"/>
</dbReference>
<evidence type="ECO:0000256" key="4">
    <source>
        <dbReference type="ARBA" id="ARBA00023306"/>
    </source>
</evidence>
<dbReference type="FunFam" id="1.10.472.10:FF:000001">
    <property type="entry name" value="G2/mitotic-specific cyclin"/>
    <property type="match status" value="1"/>
</dbReference>
<organism evidence="8 9">
    <name type="scientific">Plakobranchus ocellatus</name>
    <dbReference type="NCBI Taxonomy" id="259542"/>
    <lineage>
        <taxon>Eukaryota</taxon>
        <taxon>Metazoa</taxon>
        <taxon>Spiralia</taxon>
        <taxon>Lophotrochozoa</taxon>
        <taxon>Mollusca</taxon>
        <taxon>Gastropoda</taxon>
        <taxon>Heterobranchia</taxon>
        <taxon>Euthyneura</taxon>
        <taxon>Panpulmonata</taxon>
        <taxon>Sacoglossa</taxon>
        <taxon>Placobranchoidea</taxon>
        <taxon>Plakobranchidae</taxon>
        <taxon>Plakobranchus</taxon>
    </lineage>
</organism>
<reference evidence="8 9" key="1">
    <citation type="journal article" date="2021" name="Elife">
        <title>Chloroplast acquisition without the gene transfer in kleptoplastic sea slugs, Plakobranchus ocellatus.</title>
        <authorList>
            <person name="Maeda T."/>
            <person name="Takahashi S."/>
            <person name="Yoshida T."/>
            <person name="Shimamura S."/>
            <person name="Takaki Y."/>
            <person name="Nagai Y."/>
            <person name="Toyoda A."/>
            <person name="Suzuki Y."/>
            <person name="Arimoto A."/>
            <person name="Ishii H."/>
            <person name="Satoh N."/>
            <person name="Nishiyama T."/>
            <person name="Hasebe M."/>
            <person name="Maruyama T."/>
            <person name="Minagawa J."/>
            <person name="Obokata J."/>
            <person name="Shigenobu S."/>
        </authorList>
    </citation>
    <scope>NUCLEOTIDE SEQUENCE [LARGE SCALE GENOMIC DNA]</scope>
</reference>